<feature type="compositionally biased region" description="Polar residues" evidence="1">
    <location>
        <begin position="256"/>
        <end position="272"/>
    </location>
</feature>
<dbReference type="Proteomes" id="UP000319210">
    <property type="component" value="Unassembled WGS sequence"/>
</dbReference>
<feature type="compositionally biased region" description="Polar residues" evidence="1">
    <location>
        <begin position="1"/>
        <end position="16"/>
    </location>
</feature>
<feature type="compositionally biased region" description="Gly residues" evidence="1">
    <location>
        <begin position="72"/>
        <end position="83"/>
    </location>
</feature>
<name>A0A4Y3QYP1_STRCI</name>
<feature type="compositionally biased region" description="Low complexity" evidence="1">
    <location>
        <begin position="52"/>
        <end position="71"/>
    </location>
</feature>
<keyword evidence="3" id="KW-1185">Reference proteome</keyword>
<feature type="compositionally biased region" description="Pro residues" evidence="1">
    <location>
        <begin position="85"/>
        <end position="94"/>
    </location>
</feature>
<sequence>MTTHNGRGQDGISGTSGDPLPAATTPREAPREGVVLPAHGDPWTPDQPHIPSAPAQVQPPAGQPWGDPWGPGSEGAAGAGTGSYPGPPPGPQPGMPSGMPSASGSVAPAAGPSVPPAAQPLPPEGTPLPPEGAPASSYGAGAHGAPAHPPVPFAPSESGMSGMPLPPPGAPSSGAPGGAPGQLPPEGAPSRGRHALPPEGPGAAPGGPPPAAFPPPGATPPPMPAGPPPVPPVPPAPPGTPATGTQGAGVPDLGSEATQLIPPQTGADSEATQLIPPFAAAPQPQAGPEDGTQLLPPQPGGAPAAEAATQYIPPVTDAGLGGPGVPAQDSEATRTLRAQRSAGAARHAAPPAAPQQPAVEQDSGGRPATLPEFEGLFRAEPGSGPSGVPAGDEPGSTQNLPVFDAAAMRQGRPEPASGAFDDYEPEGRGRRRGGRGRGGGPSGLLIAGGLAGVAVIGLLVALLTSGGGDESKPVAKEQSKTQSAAEEESSPPPDPAEEQSKKLDELLADSNNSRASVVRSVENIKNCTKLGKAAADLRAAAKQRNGLVRRLGELPTDKIPRIGELKSALTNAWKSSANADNQYAAWAGQVGKKGGCHKGKAKGGAHAAAGNRASGTATVAKKKAASIWNPTARKYGLKERQFGEL</sequence>
<feature type="compositionally biased region" description="Pro residues" evidence="1">
    <location>
        <begin position="206"/>
        <end position="240"/>
    </location>
</feature>
<feature type="region of interest" description="Disordered" evidence="1">
    <location>
        <begin position="1"/>
        <end position="444"/>
    </location>
</feature>
<comment type="caution">
    <text evidence="2">The sequence shown here is derived from an EMBL/GenBank/DDBJ whole genome shotgun (WGS) entry which is preliminary data.</text>
</comment>
<evidence type="ECO:0000313" key="2">
    <source>
        <dbReference type="EMBL" id="GEB49558.1"/>
    </source>
</evidence>
<protein>
    <submittedName>
        <fullName evidence="2">Uncharacterized protein</fullName>
    </submittedName>
</protein>
<feature type="compositionally biased region" description="Low complexity" evidence="1">
    <location>
        <begin position="133"/>
        <end position="146"/>
    </location>
</feature>
<evidence type="ECO:0000313" key="3">
    <source>
        <dbReference type="Proteomes" id="UP000319210"/>
    </source>
</evidence>
<dbReference type="EMBL" id="BJMM01000007">
    <property type="protein sequence ID" value="GEB49558.1"/>
    <property type="molecule type" value="Genomic_DNA"/>
</dbReference>
<feature type="compositionally biased region" description="Low complexity" evidence="1">
    <location>
        <begin position="338"/>
        <end position="358"/>
    </location>
</feature>
<reference evidence="2 3" key="1">
    <citation type="submission" date="2019-06" db="EMBL/GenBank/DDBJ databases">
        <title>Whole genome shotgun sequence of Streptomyces cacaoi subsp. cacaoi NBRC 12748.</title>
        <authorList>
            <person name="Hosoyama A."/>
            <person name="Uohara A."/>
            <person name="Ohji S."/>
            <person name="Ichikawa N."/>
        </authorList>
    </citation>
    <scope>NUCLEOTIDE SEQUENCE [LARGE SCALE GENOMIC DNA]</scope>
    <source>
        <strain evidence="2 3">NBRC 12748</strain>
    </source>
</reference>
<feature type="compositionally biased region" description="Low complexity" evidence="1">
    <location>
        <begin position="276"/>
        <end position="310"/>
    </location>
</feature>
<feature type="compositionally biased region" description="Low complexity" evidence="1">
    <location>
        <begin position="95"/>
        <end position="112"/>
    </location>
</feature>
<accession>A0A4Y3QYP1</accession>
<proteinExistence type="predicted"/>
<feature type="region of interest" description="Disordered" evidence="1">
    <location>
        <begin position="466"/>
        <end position="514"/>
    </location>
</feature>
<feature type="compositionally biased region" description="Pro residues" evidence="1">
    <location>
        <begin position="113"/>
        <end position="132"/>
    </location>
</feature>
<dbReference type="AlphaFoldDB" id="A0A4Y3QYP1"/>
<evidence type="ECO:0000256" key="1">
    <source>
        <dbReference type="SAM" id="MobiDB-lite"/>
    </source>
</evidence>
<feature type="compositionally biased region" description="Basic residues" evidence="1">
    <location>
        <begin position="594"/>
        <end position="603"/>
    </location>
</feature>
<feature type="region of interest" description="Disordered" evidence="1">
    <location>
        <begin position="594"/>
        <end position="616"/>
    </location>
</feature>
<gene>
    <name evidence="2" type="ORF">SCA03_21090</name>
</gene>
<feature type="compositionally biased region" description="Low complexity" evidence="1">
    <location>
        <begin position="154"/>
        <end position="163"/>
    </location>
</feature>
<organism evidence="2 3">
    <name type="scientific">Streptomyces cacaoi</name>
    <dbReference type="NCBI Taxonomy" id="1898"/>
    <lineage>
        <taxon>Bacteria</taxon>
        <taxon>Bacillati</taxon>
        <taxon>Actinomycetota</taxon>
        <taxon>Actinomycetes</taxon>
        <taxon>Kitasatosporales</taxon>
        <taxon>Streptomycetaceae</taxon>
        <taxon>Streptomyces</taxon>
    </lineage>
</organism>
<feature type="compositionally biased region" description="Basic and acidic residues" evidence="1">
    <location>
        <begin position="469"/>
        <end position="479"/>
    </location>
</feature>
<feature type="compositionally biased region" description="Low complexity" evidence="1">
    <location>
        <begin position="241"/>
        <end position="251"/>
    </location>
</feature>